<evidence type="ECO:0000256" key="3">
    <source>
        <dbReference type="ARBA" id="ARBA00023136"/>
    </source>
</evidence>
<protein>
    <recommendedName>
        <fullName evidence="5">CYRIA/CYRIB Rac1 binding domain-containing protein</fullName>
    </recommendedName>
</protein>
<dbReference type="EMBL" id="AK422408">
    <property type="protein sequence ID" value="BAN40890.1"/>
    <property type="molecule type" value="mRNA"/>
</dbReference>
<reference evidence="6" key="1">
    <citation type="submission" date="2012-06" db="EMBL/GenBank/DDBJ databases">
        <title>Short 5' UTR of Entamoeba genes.</title>
        <authorList>
            <person name="Hiranuka K."/>
            <person name="Kumagai M."/>
            <person name="Wakaguri H."/>
            <person name="Suzuki Y."/>
            <person name="Sugano S."/>
            <person name="Watanabe J."/>
            <person name="Makioka A."/>
        </authorList>
    </citation>
    <scope>NUCLEOTIDE SEQUENCE</scope>
    <source>
        <strain evidence="6">IP1</strain>
    </source>
</reference>
<organism evidence="6">
    <name type="scientific">Entamoeba invadens</name>
    <dbReference type="NCBI Taxonomy" id="33085"/>
    <lineage>
        <taxon>Eukaryota</taxon>
        <taxon>Amoebozoa</taxon>
        <taxon>Evosea</taxon>
        <taxon>Archamoebae</taxon>
        <taxon>Mastigamoebida</taxon>
        <taxon>Entamoebidae</taxon>
        <taxon>Entamoeba</taxon>
    </lineage>
</organism>
<proteinExistence type="evidence at transcript level"/>
<dbReference type="VEuPathDB" id="AmoebaDB:EIN_081510"/>
<sequence length="323" mass="36583">MGQILALFRGGASGDEIIIDFENVNPTEPELPVWNAIDALLKKKDDVLKQIFSYTGKDDLIRAAISSRTPDEEVNGLTKVEEEAWQAISGQADIVHEFYQFACSLENEFPKLITELSNTEPKITLMNKQALCKQLGLILDFVLAFDNKKVTTPGIQNDFSYYRRNSQRMKQFKRENELKIPEETQGRISMFIASPSPMMNHLINIVKTVQGGTTNPAFGEVLTTFANVCNDMVEKQIFSNNEMNLFCLRVMTGCIILNDRISELTSFHKKTPVKIKDCIMQLKNFGDNPQYAEQINSLLDTLRYTCLHVNDPETPGFIKALLI</sequence>
<comment type="similarity">
    <text evidence="2">Belongs to the CYRI family.</text>
</comment>
<dbReference type="InterPro" id="IPR039789">
    <property type="entry name" value="CYRI"/>
</dbReference>
<dbReference type="EMBL" id="AK422139">
    <property type="protein sequence ID" value="BAN40641.1"/>
    <property type="molecule type" value="mRNA"/>
</dbReference>
<dbReference type="GO" id="GO:0031267">
    <property type="term" value="F:small GTPase binding"/>
    <property type="evidence" value="ECO:0007669"/>
    <property type="project" value="InterPro"/>
</dbReference>
<dbReference type="GO" id="GO:0030833">
    <property type="term" value="P:regulation of actin filament polymerization"/>
    <property type="evidence" value="ECO:0007669"/>
    <property type="project" value="InterPro"/>
</dbReference>
<evidence type="ECO:0000313" key="6">
    <source>
        <dbReference type="EMBL" id="BAN40641.1"/>
    </source>
</evidence>
<evidence type="ECO:0000256" key="2">
    <source>
        <dbReference type="ARBA" id="ARBA00005778"/>
    </source>
</evidence>
<evidence type="ECO:0000256" key="1">
    <source>
        <dbReference type="ARBA" id="ARBA00004635"/>
    </source>
</evidence>
<evidence type="ECO:0000256" key="4">
    <source>
        <dbReference type="ARBA" id="ARBA00023288"/>
    </source>
</evidence>
<dbReference type="GO" id="GO:0016020">
    <property type="term" value="C:membrane"/>
    <property type="evidence" value="ECO:0007669"/>
    <property type="project" value="UniProtKB-SubCell"/>
</dbReference>
<keyword evidence="4" id="KW-0449">Lipoprotein</keyword>
<evidence type="ECO:0000259" key="5">
    <source>
        <dbReference type="Pfam" id="PF07159"/>
    </source>
</evidence>
<accession>S0B259</accession>
<dbReference type="InterPro" id="IPR009828">
    <property type="entry name" value="CYRIA/CYRIB_Rac1-bd"/>
</dbReference>
<keyword evidence="3" id="KW-0472">Membrane</keyword>
<dbReference type="OMA" id="EYRSRFN"/>
<comment type="subcellular location">
    <subcellularLocation>
        <location evidence="1">Membrane</location>
        <topology evidence="1">Lipid-anchor</topology>
    </subcellularLocation>
</comment>
<name>S0B259_ENTIV</name>
<dbReference type="EMBL" id="AK423145">
    <property type="protein sequence ID" value="BAN41576.1"/>
    <property type="molecule type" value="mRNA"/>
</dbReference>
<dbReference type="PANTHER" id="PTHR12422">
    <property type="entry name" value="GH09096P"/>
    <property type="match status" value="1"/>
</dbReference>
<feature type="domain" description="CYRIA/CYRIB Rac1 binding" evidence="5">
    <location>
        <begin position="16"/>
        <end position="319"/>
    </location>
</feature>
<dbReference type="AlphaFoldDB" id="S0B259"/>
<dbReference type="Pfam" id="PF07159">
    <property type="entry name" value="CYRIA-B_Rac1-bd"/>
    <property type="match status" value="1"/>
</dbReference>